<accession>A0A1E5JNQ9</accession>
<reference evidence="1 2" key="1">
    <citation type="submission" date="2016-02" db="EMBL/GenBank/DDBJ databases">
        <title>Secondary metabolites in Legionella.</title>
        <authorList>
            <person name="Tobias N.J."/>
            <person name="Bode H.B."/>
        </authorList>
    </citation>
    <scope>NUCLEOTIDE SEQUENCE [LARGE SCALE GENOMIC DNA]</scope>
    <source>
        <strain evidence="1 2">DSM 19216</strain>
    </source>
</reference>
<comment type="caution">
    <text evidence="1">The sequence shown here is derived from an EMBL/GenBank/DDBJ whole genome shotgun (WGS) entry which is preliminary data.</text>
</comment>
<dbReference type="PATRIC" id="fig|45071.6.peg.3792"/>
<dbReference type="EMBL" id="LSOG01000072">
    <property type="protein sequence ID" value="OEH46177.1"/>
    <property type="molecule type" value="Genomic_DNA"/>
</dbReference>
<dbReference type="Proteomes" id="UP000095229">
    <property type="component" value="Unassembled WGS sequence"/>
</dbReference>
<dbReference type="OrthoDB" id="5636353at2"/>
<sequence length="255" mass="30326">MHSIELLAIHHQKTNGMAVCLKPKIPYIITPSLVHEIRKLQNKIAEQYYKKPWDGIYYLLWYLHSDTTPWKGLDFHFIHEALLSHREYTIEHYIENLFELLFINYVGFGLPIINCSIVNRKLSGISQDFFYLNQINFIKRHKELNCFSHNKLPFSKLNFNTEIRNTSFPFKIYTRNNFYVFDFINLNSMKKILGSYRYSPIYLPQQNEIKLIFNQISQETIAKIYQLASKDINLIERFALIQSVNNSHSSSTKFL</sequence>
<organism evidence="1 2">
    <name type="scientific">Legionella parisiensis</name>
    <dbReference type="NCBI Taxonomy" id="45071"/>
    <lineage>
        <taxon>Bacteria</taxon>
        <taxon>Pseudomonadati</taxon>
        <taxon>Pseudomonadota</taxon>
        <taxon>Gammaproteobacteria</taxon>
        <taxon>Legionellales</taxon>
        <taxon>Legionellaceae</taxon>
        <taxon>Legionella</taxon>
    </lineage>
</organism>
<name>A0A1E5JNQ9_9GAMM</name>
<gene>
    <name evidence="1" type="ORF">lpari_02842</name>
</gene>
<evidence type="ECO:0000313" key="2">
    <source>
        <dbReference type="Proteomes" id="UP000095229"/>
    </source>
</evidence>
<dbReference type="RefSeq" id="WP_058519078.1">
    <property type="nucleotide sequence ID" value="NZ_CAAAIE010000001.1"/>
</dbReference>
<keyword evidence="2" id="KW-1185">Reference proteome</keyword>
<dbReference type="STRING" id="45071.Lpar_3521"/>
<protein>
    <submittedName>
        <fullName evidence="1">Uncharacterized protein</fullName>
    </submittedName>
</protein>
<proteinExistence type="predicted"/>
<evidence type="ECO:0000313" key="1">
    <source>
        <dbReference type="EMBL" id="OEH46177.1"/>
    </source>
</evidence>
<dbReference type="AlphaFoldDB" id="A0A1E5JNQ9"/>